<dbReference type="EMBL" id="QICS01000003">
    <property type="protein sequence ID" value="PXV91657.1"/>
    <property type="molecule type" value="Genomic_DNA"/>
</dbReference>
<sequence>MGQINLYKIDGDKKTEFFDRLNEKFECVGCEEYTGISNDEVSYEVGTYINIPEEKGKLSWQWILDIYDYAKIEIASNPKAVLVVEDKECVYAITYGMSFFVVDKYCDVNFAFDFARRIKLKQINTTTLTAPNAQRNKLINVYVNYNELEFDSGESFAKIKAKADLEQEFTVHGETVEIGHSIKTNILEDSIDSILRMIEYVKDVAEKEELHKIPVFSKVRDKQILEELDNELKERIDEDIECINISELDIIGATEIFNNNDATFTLKYKYGKQKEIEELSKNNILQFIEENNLKVKDDFLDIKVISNKNNNPVCTETIRKMIDYTNDTKRCLLLKGDWFLFNDDYVQYLKDSILEIPIKYNPEYDFSTVQKDEYVSRKYEIEKSLPVYKDLDEAAIKKKMKDKYYAERVFNCVMEEEHGFQNYDRCEEKIGGEKIELMDLYKDKTMFAVKIGNASSKLSYAVDQSISSTKAYKHKMLENMPEIENVAVWIILKNREHLPILNKQPDLTQLHMIMLKNRLDTWKKEIRLLGYKPVIYINYWD</sequence>
<dbReference type="RefSeq" id="WP_110290802.1">
    <property type="nucleotide sequence ID" value="NZ_QICS01000003.1"/>
</dbReference>
<dbReference type="Pfam" id="PF19614">
    <property type="entry name" value="DUF6119"/>
    <property type="match status" value="1"/>
</dbReference>
<proteinExistence type="predicted"/>
<evidence type="ECO:0000313" key="1">
    <source>
        <dbReference type="EMBL" id="PXV91657.1"/>
    </source>
</evidence>
<protein>
    <submittedName>
        <fullName evidence="1">Uncharacterized protein (TIGR04141 family)</fullName>
    </submittedName>
</protein>
<dbReference type="NCBIfam" id="TIGR04141">
    <property type="entry name" value="TIGR04141 family sporadically distributed protein"/>
    <property type="match status" value="1"/>
</dbReference>
<evidence type="ECO:0000313" key="2">
    <source>
        <dbReference type="Proteomes" id="UP000247523"/>
    </source>
</evidence>
<reference evidence="1 2" key="1">
    <citation type="submission" date="2018-05" db="EMBL/GenBank/DDBJ databases">
        <title>Genomic Encyclopedia of Type Strains, Phase IV (KMG-IV): sequencing the most valuable type-strain genomes for metagenomic binning, comparative biology and taxonomic classification.</title>
        <authorList>
            <person name="Goeker M."/>
        </authorList>
    </citation>
    <scope>NUCLEOTIDE SEQUENCE [LARGE SCALE GENOMIC DNA]</scope>
    <source>
        <strain evidence="1 2">DSM 28816</strain>
    </source>
</reference>
<dbReference type="Proteomes" id="UP000247523">
    <property type="component" value="Unassembled WGS sequence"/>
</dbReference>
<dbReference type="InterPro" id="IPR026487">
    <property type="entry name" value="CHP04141"/>
</dbReference>
<dbReference type="AlphaFoldDB" id="A0A318ESW2"/>
<organism evidence="1 2">
    <name type="scientific">Lachnotalea glycerini</name>
    <dbReference type="NCBI Taxonomy" id="1763509"/>
    <lineage>
        <taxon>Bacteria</taxon>
        <taxon>Bacillati</taxon>
        <taxon>Bacillota</taxon>
        <taxon>Clostridia</taxon>
        <taxon>Lachnospirales</taxon>
        <taxon>Lachnospiraceae</taxon>
        <taxon>Lachnotalea</taxon>
    </lineage>
</organism>
<comment type="caution">
    <text evidence="1">The sequence shown here is derived from an EMBL/GenBank/DDBJ whole genome shotgun (WGS) entry which is preliminary data.</text>
</comment>
<name>A0A318ESW2_9FIRM</name>
<accession>A0A318ESW2</accession>
<gene>
    <name evidence="1" type="ORF">C8E03_103215</name>
</gene>